<sequence length="139" mass="14670">MQSSLLAAAALLSLLSLGLAAECHPKVEPIPSFSIADGRNLQNDIHGNQFTPPLDFPFKIDPAHTASFSVGSAIACLENAYSFESTKIGQTDLANAIQNIMDECDNGDGTSKGGKVEIIGDSGLPLEILMQDRSLGCDY</sequence>
<dbReference type="Proteomes" id="UP000241546">
    <property type="component" value="Unassembled WGS sequence"/>
</dbReference>
<reference evidence="3" key="1">
    <citation type="submission" date="2016-07" db="EMBL/GenBank/DDBJ databases">
        <title>Multiple horizontal gene transfer events from other fungi enriched the ability of initially mycotrophic Trichoderma (Ascomycota) to feed on dead plant biomass.</title>
        <authorList>
            <consortium name="DOE Joint Genome Institute"/>
            <person name="Atanasova L."/>
            <person name="Chenthamara K."/>
            <person name="Zhang J."/>
            <person name="Grujic M."/>
            <person name="Henrissat B."/>
            <person name="Kuo A."/>
            <person name="Aerts A."/>
            <person name="Salamov A."/>
            <person name="Lipzen A."/>
            <person name="Labutti K."/>
            <person name="Barry K."/>
            <person name="Miao Y."/>
            <person name="Rahimi M.J."/>
            <person name="Shen Q."/>
            <person name="Grigoriev I.V."/>
            <person name="Kubicek C.P."/>
            <person name="Druzhinina I.S."/>
        </authorList>
    </citation>
    <scope>NUCLEOTIDE SEQUENCE [LARGE SCALE GENOMIC DNA]</scope>
    <source>
        <strain evidence="3">TUCIM 6016</strain>
    </source>
</reference>
<evidence type="ECO:0008006" key="4">
    <source>
        <dbReference type="Google" id="ProtNLM"/>
    </source>
</evidence>
<dbReference type="OrthoDB" id="4876528at2759"/>
<accession>A0A2T4BCT7</accession>
<keyword evidence="1" id="KW-0732">Signal</keyword>
<protein>
    <recommendedName>
        <fullName evidence="4">Ecp2 effector protein domain-containing protein</fullName>
    </recommendedName>
</protein>
<dbReference type="GeneID" id="36602275"/>
<name>A0A2T4BCT7_9HYPO</name>
<evidence type="ECO:0000313" key="3">
    <source>
        <dbReference type="Proteomes" id="UP000241546"/>
    </source>
</evidence>
<proteinExistence type="predicted"/>
<gene>
    <name evidence="2" type="ORF">BBK36DRAFT_1158956</name>
</gene>
<evidence type="ECO:0000256" key="1">
    <source>
        <dbReference type="SAM" id="SignalP"/>
    </source>
</evidence>
<keyword evidence="3" id="KW-1185">Reference proteome</keyword>
<feature type="signal peptide" evidence="1">
    <location>
        <begin position="1"/>
        <end position="20"/>
    </location>
</feature>
<evidence type="ECO:0000313" key="2">
    <source>
        <dbReference type="EMBL" id="PTB67009.1"/>
    </source>
</evidence>
<dbReference type="AlphaFoldDB" id="A0A2T4BCT7"/>
<dbReference type="RefSeq" id="XP_024750329.1">
    <property type="nucleotide sequence ID" value="XM_024894157.1"/>
</dbReference>
<dbReference type="EMBL" id="KZ680212">
    <property type="protein sequence ID" value="PTB67009.1"/>
    <property type="molecule type" value="Genomic_DNA"/>
</dbReference>
<organism evidence="2 3">
    <name type="scientific">Trichoderma citrinoviride</name>
    <dbReference type="NCBI Taxonomy" id="58853"/>
    <lineage>
        <taxon>Eukaryota</taxon>
        <taxon>Fungi</taxon>
        <taxon>Dikarya</taxon>
        <taxon>Ascomycota</taxon>
        <taxon>Pezizomycotina</taxon>
        <taxon>Sordariomycetes</taxon>
        <taxon>Hypocreomycetidae</taxon>
        <taxon>Hypocreales</taxon>
        <taxon>Hypocreaceae</taxon>
        <taxon>Trichoderma</taxon>
    </lineage>
</organism>
<feature type="chain" id="PRO_5015607361" description="Ecp2 effector protein domain-containing protein" evidence="1">
    <location>
        <begin position="21"/>
        <end position="139"/>
    </location>
</feature>